<dbReference type="Proteomes" id="UP000256297">
    <property type="component" value="Chromosome CBM2589_a"/>
</dbReference>
<evidence type="ECO:0000313" key="1">
    <source>
        <dbReference type="EMBL" id="SOY64146.1"/>
    </source>
</evidence>
<proteinExistence type="predicted"/>
<reference evidence="1" key="1">
    <citation type="submission" date="2018-01" db="EMBL/GenBank/DDBJ databases">
        <authorList>
            <person name="Clerissi C."/>
        </authorList>
    </citation>
    <scope>NUCLEOTIDE SEQUENCE</scope>
    <source>
        <strain evidence="1">Cupriavidus taiwanensis STM 3521</strain>
    </source>
</reference>
<comment type="caution">
    <text evidence="1">The sequence shown here is derived from an EMBL/GenBank/DDBJ whole genome shotgun (WGS) entry which is preliminary data.</text>
</comment>
<dbReference type="EMBL" id="OFSP01000037">
    <property type="protein sequence ID" value="SOY64146.1"/>
    <property type="molecule type" value="Genomic_DNA"/>
</dbReference>
<gene>
    <name evidence="1" type="ORF">CBM2589_A70262</name>
</gene>
<sequence length="28" mass="3153">MLGFAFNSSYGQIEFNFSSHLTEAPDRS</sequence>
<accession>A0A375C7E3</accession>
<protein>
    <submittedName>
        <fullName evidence="1">Uncharacterized protein</fullName>
    </submittedName>
</protein>
<organism evidence="1">
    <name type="scientific">Cupriavidus taiwanensis</name>
    <dbReference type="NCBI Taxonomy" id="164546"/>
    <lineage>
        <taxon>Bacteria</taxon>
        <taxon>Pseudomonadati</taxon>
        <taxon>Pseudomonadota</taxon>
        <taxon>Betaproteobacteria</taxon>
        <taxon>Burkholderiales</taxon>
        <taxon>Burkholderiaceae</taxon>
        <taxon>Cupriavidus</taxon>
    </lineage>
</organism>
<name>A0A375C7E3_9BURK</name>
<dbReference type="AlphaFoldDB" id="A0A375C7E3"/>